<dbReference type="PANTHER" id="PTHR47712:SF1">
    <property type="entry name" value="OS09G0555300 PROTEIN"/>
    <property type="match status" value="1"/>
</dbReference>
<comment type="caution">
    <text evidence="3">The sequence shown here is derived from an EMBL/GenBank/DDBJ whole genome shotgun (WGS) entry which is preliminary data.</text>
</comment>
<dbReference type="GO" id="GO:0019005">
    <property type="term" value="C:SCF ubiquitin ligase complex"/>
    <property type="evidence" value="ECO:0007669"/>
    <property type="project" value="TreeGrafter"/>
</dbReference>
<proteinExistence type="predicted"/>
<dbReference type="Pfam" id="PF00646">
    <property type="entry name" value="F-box"/>
    <property type="match status" value="1"/>
</dbReference>
<dbReference type="AlphaFoldDB" id="A0AAV9D5S6"/>
<dbReference type="InterPro" id="IPR006652">
    <property type="entry name" value="Kelch_1"/>
</dbReference>
<dbReference type="InterPro" id="IPR001810">
    <property type="entry name" value="F-box_dom"/>
</dbReference>
<gene>
    <name evidence="3" type="ORF">QJS10_CPB15g00215</name>
</gene>
<keyword evidence="4" id="KW-1185">Reference proteome</keyword>
<evidence type="ECO:0000259" key="2">
    <source>
        <dbReference type="PROSITE" id="PS50181"/>
    </source>
</evidence>
<organism evidence="3 4">
    <name type="scientific">Acorus calamus</name>
    <name type="common">Sweet flag</name>
    <dbReference type="NCBI Taxonomy" id="4465"/>
    <lineage>
        <taxon>Eukaryota</taxon>
        <taxon>Viridiplantae</taxon>
        <taxon>Streptophyta</taxon>
        <taxon>Embryophyta</taxon>
        <taxon>Tracheophyta</taxon>
        <taxon>Spermatophyta</taxon>
        <taxon>Magnoliopsida</taxon>
        <taxon>Liliopsida</taxon>
        <taxon>Acoraceae</taxon>
        <taxon>Acorus</taxon>
    </lineage>
</organism>
<dbReference type="InterPro" id="IPR036047">
    <property type="entry name" value="F-box-like_dom_sf"/>
</dbReference>
<dbReference type="Gene3D" id="2.120.10.80">
    <property type="entry name" value="Kelch-type beta propeller"/>
    <property type="match status" value="2"/>
</dbReference>
<dbReference type="SMART" id="SM00256">
    <property type="entry name" value="FBOX"/>
    <property type="match status" value="1"/>
</dbReference>
<protein>
    <submittedName>
        <fullName evidence="3">F-box/kelch-repeat protein</fullName>
    </submittedName>
</protein>
<dbReference type="EMBL" id="JAUJYO010000015">
    <property type="protein sequence ID" value="KAK1296525.1"/>
    <property type="molecule type" value="Genomic_DNA"/>
</dbReference>
<dbReference type="PROSITE" id="PS50181">
    <property type="entry name" value="FBOX"/>
    <property type="match status" value="1"/>
</dbReference>
<dbReference type="Gene3D" id="1.20.1280.50">
    <property type="match status" value="1"/>
</dbReference>
<dbReference type="Pfam" id="PF01344">
    <property type="entry name" value="Kelch_1"/>
    <property type="match status" value="2"/>
</dbReference>
<feature type="compositionally biased region" description="Basic and acidic residues" evidence="1">
    <location>
        <begin position="295"/>
        <end position="316"/>
    </location>
</feature>
<sequence>MACSIVFNRSMSGGRTGGDGSLEKEFGGLSVSRRLVGSVSRRLKRKAGRRGGEDVGGRIPHSGCLGVYSKPRCGGGGGGGCRVGVDTTCDDFRGCRRRGGIAGGGRPTKPTPNEAAAEEARFQLPDDVLEMCLARLPLSSLMSARLVCRRWRVLTKTPHFDRMRSPHRTPWLFLFGVSPGRVHVLDVSLDRWHRIDAFDALHGRFSYSVITIGRDIYVVGGRSSAAGSGTLRTHRGVWVFTPLSNTWRKASPMRSQRSAPVLGVFEVRRGCPDFKTDRRARLPRSRTGGASDVYEDPHRLSIRRQESRPSKARESSDSGAKAFVLIAVGGQGNWDEPLETAEIYDPASDRWIEIAKLPGDFGVVCSGAVCKNRFFVCSESNKLAFYDLESGIWVSVQIARSPSRLHEYCPKLVSGGDHRLFMLCVSWYERRQLLNTREEAVRKMWELDMNARAWREVSRHPDAPMDWNAAFVADGGLIFGLEMFKVFGQALDFLTVCDVSKAVPRWRHISRKNGAAQYNADASSCLAKSMAVLNL</sequence>
<reference evidence="3" key="2">
    <citation type="submission" date="2023-06" db="EMBL/GenBank/DDBJ databases">
        <authorList>
            <person name="Ma L."/>
            <person name="Liu K.-W."/>
            <person name="Li Z."/>
            <person name="Hsiao Y.-Y."/>
            <person name="Qi Y."/>
            <person name="Fu T."/>
            <person name="Tang G."/>
            <person name="Zhang D."/>
            <person name="Sun W.-H."/>
            <person name="Liu D.-K."/>
            <person name="Li Y."/>
            <person name="Chen G.-Z."/>
            <person name="Liu X.-D."/>
            <person name="Liao X.-Y."/>
            <person name="Jiang Y.-T."/>
            <person name="Yu X."/>
            <person name="Hao Y."/>
            <person name="Huang J."/>
            <person name="Zhao X.-W."/>
            <person name="Ke S."/>
            <person name="Chen Y.-Y."/>
            <person name="Wu W.-L."/>
            <person name="Hsu J.-L."/>
            <person name="Lin Y.-F."/>
            <person name="Huang M.-D."/>
            <person name="Li C.-Y."/>
            <person name="Huang L."/>
            <person name="Wang Z.-W."/>
            <person name="Zhao X."/>
            <person name="Zhong W.-Y."/>
            <person name="Peng D.-H."/>
            <person name="Ahmad S."/>
            <person name="Lan S."/>
            <person name="Zhang J.-S."/>
            <person name="Tsai W.-C."/>
            <person name="Van De Peer Y."/>
            <person name="Liu Z.-J."/>
        </authorList>
    </citation>
    <scope>NUCLEOTIDE SEQUENCE</scope>
    <source>
        <strain evidence="3">CP</strain>
        <tissue evidence="3">Leaves</tissue>
    </source>
</reference>
<dbReference type="SMART" id="SM00612">
    <property type="entry name" value="Kelch"/>
    <property type="match status" value="2"/>
</dbReference>
<dbReference type="SUPFAM" id="SSF81383">
    <property type="entry name" value="F-box domain"/>
    <property type="match status" value="1"/>
</dbReference>
<evidence type="ECO:0000256" key="1">
    <source>
        <dbReference type="SAM" id="MobiDB-lite"/>
    </source>
</evidence>
<evidence type="ECO:0000313" key="4">
    <source>
        <dbReference type="Proteomes" id="UP001180020"/>
    </source>
</evidence>
<dbReference type="InterPro" id="IPR015915">
    <property type="entry name" value="Kelch-typ_b-propeller"/>
</dbReference>
<dbReference type="SUPFAM" id="SSF117281">
    <property type="entry name" value="Kelch motif"/>
    <property type="match status" value="1"/>
</dbReference>
<name>A0AAV9D5S6_ACOCL</name>
<dbReference type="CDD" id="cd22157">
    <property type="entry name" value="F-box_AtFBW1-like"/>
    <property type="match status" value="1"/>
</dbReference>
<evidence type="ECO:0000313" key="3">
    <source>
        <dbReference type="EMBL" id="KAK1296525.1"/>
    </source>
</evidence>
<dbReference type="Proteomes" id="UP001180020">
    <property type="component" value="Unassembled WGS sequence"/>
</dbReference>
<accession>A0AAV9D5S6</accession>
<dbReference type="PANTHER" id="PTHR47712">
    <property type="entry name" value="OS09G0555300 PROTEIN"/>
    <property type="match status" value="1"/>
</dbReference>
<reference evidence="3" key="1">
    <citation type="journal article" date="2023" name="Nat. Commun.">
        <title>Diploid and tetraploid genomes of Acorus and the evolution of monocots.</title>
        <authorList>
            <person name="Ma L."/>
            <person name="Liu K.W."/>
            <person name="Li Z."/>
            <person name="Hsiao Y.Y."/>
            <person name="Qi Y."/>
            <person name="Fu T."/>
            <person name="Tang G.D."/>
            <person name="Zhang D."/>
            <person name="Sun W.H."/>
            <person name="Liu D.K."/>
            <person name="Li Y."/>
            <person name="Chen G.Z."/>
            <person name="Liu X.D."/>
            <person name="Liao X.Y."/>
            <person name="Jiang Y.T."/>
            <person name="Yu X."/>
            <person name="Hao Y."/>
            <person name="Huang J."/>
            <person name="Zhao X.W."/>
            <person name="Ke S."/>
            <person name="Chen Y.Y."/>
            <person name="Wu W.L."/>
            <person name="Hsu J.L."/>
            <person name="Lin Y.F."/>
            <person name="Huang M.D."/>
            <person name="Li C.Y."/>
            <person name="Huang L."/>
            <person name="Wang Z.W."/>
            <person name="Zhao X."/>
            <person name="Zhong W.Y."/>
            <person name="Peng D.H."/>
            <person name="Ahmad S."/>
            <person name="Lan S."/>
            <person name="Zhang J.S."/>
            <person name="Tsai W.C."/>
            <person name="Van de Peer Y."/>
            <person name="Liu Z.J."/>
        </authorList>
    </citation>
    <scope>NUCLEOTIDE SEQUENCE</scope>
    <source>
        <strain evidence="3">CP</strain>
    </source>
</reference>
<feature type="region of interest" description="Disordered" evidence="1">
    <location>
        <begin position="276"/>
        <end position="317"/>
    </location>
</feature>
<feature type="domain" description="F-box" evidence="2">
    <location>
        <begin position="118"/>
        <end position="163"/>
    </location>
</feature>